<protein>
    <submittedName>
        <fullName evidence="2">Uncharacterized protein</fullName>
    </submittedName>
</protein>
<feature type="non-terminal residue" evidence="2">
    <location>
        <position position="1"/>
    </location>
</feature>
<sequence>MSHKVIIQIVFPLIKQLGEKIRLISDRELSL</sequence>
<gene>
    <name evidence="1" type="ORF">GIL414_LOCUS42168</name>
    <name evidence="2" type="ORF">GIL414_LOCUS49155</name>
</gene>
<accession>A0A8S3BPL2</accession>
<evidence type="ECO:0000313" key="2">
    <source>
        <dbReference type="EMBL" id="CAF4845875.1"/>
    </source>
</evidence>
<proteinExistence type="predicted"/>
<organism evidence="2 3">
    <name type="scientific">Rotaria magnacalcarata</name>
    <dbReference type="NCBI Taxonomy" id="392030"/>
    <lineage>
        <taxon>Eukaryota</taxon>
        <taxon>Metazoa</taxon>
        <taxon>Spiralia</taxon>
        <taxon>Gnathifera</taxon>
        <taxon>Rotifera</taxon>
        <taxon>Eurotatoria</taxon>
        <taxon>Bdelloidea</taxon>
        <taxon>Philodinida</taxon>
        <taxon>Philodinidae</taxon>
        <taxon>Rotaria</taxon>
    </lineage>
</organism>
<dbReference type="Proteomes" id="UP000681720">
    <property type="component" value="Unassembled WGS sequence"/>
</dbReference>
<evidence type="ECO:0000313" key="1">
    <source>
        <dbReference type="EMBL" id="CAF4678308.1"/>
    </source>
</evidence>
<evidence type="ECO:0000313" key="3">
    <source>
        <dbReference type="Proteomes" id="UP000681720"/>
    </source>
</evidence>
<dbReference type="EMBL" id="CAJOBJ010121537">
    <property type="protein sequence ID" value="CAF4678308.1"/>
    <property type="molecule type" value="Genomic_DNA"/>
</dbReference>
<dbReference type="AlphaFoldDB" id="A0A8S3BPL2"/>
<reference evidence="2" key="1">
    <citation type="submission" date="2021-02" db="EMBL/GenBank/DDBJ databases">
        <authorList>
            <person name="Nowell W R."/>
        </authorList>
    </citation>
    <scope>NUCLEOTIDE SEQUENCE</scope>
</reference>
<name>A0A8S3BPL2_9BILA</name>
<dbReference type="EMBL" id="CAJOBJ010160965">
    <property type="protein sequence ID" value="CAF4845875.1"/>
    <property type="molecule type" value="Genomic_DNA"/>
</dbReference>
<comment type="caution">
    <text evidence="2">The sequence shown here is derived from an EMBL/GenBank/DDBJ whole genome shotgun (WGS) entry which is preliminary data.</text>
</comment>